<gene>
    <name evidence="11" type="ORF">SAMN05216243_0816</name>
</gene>
<feature type="domain" description="Response regulatory" evidence="10">
    <location>
        <begin position="3"/>
        <end position="120"/>
    </location>
</feature>
<dbReference type="PANTHER" id="PTHR42713:SF3">
    <property type="entry name" value="TRANSCRIPTIONAL REGULATORY PROTEIN HPTR"/>
    <property type="match status" value="1"/>
</dbReference>
<evidence type="ECO:0000256" key="5">
    <source>
        <dbReference type="ARBA" id="ARBA00023015"/>
    </source>
</evidence>
<evidence type="ECO:0000256" key="3">
    <source>
        <dbReference type="ARBA" id="ARBA00022553"/>
    </source>
</evidence>
<evidence type="ECO:0000256" key="7">
    <source>
        <dbReference type="ARBA" id="ARBA00023163"/>
    </source>
</evidence>
<evidence type="ECO:0000259" key="10">
    <source>
        <dbReference type="PROSITE" id="PS50110"/>
    </source>
</evidence>
<keyword evidence="4" id="KW-0902">Two-component regulatory system</keyword>
<reference evidence="11 12" key="1">
    <citation type="submission" date="2016-10" db="EMBL/GenBank/DDBJ databases">
        <authorList>
            <person name="de Groot N.N."/>
        </authorList>
    </citation>
    <scope>NUCLEOTIDE SEQUENCE [LARGE SCALE GENOMIC DNA]</scope>
    <source>
        <strain evidence="11 12">CGMCC 1.6502</strain>
    </source>
</reference>
<evidence type="ECO:0000256" key="1">
    <source>
        <dbReference type="ARBA" id="ARBA00004496"/>
    </source>
</evidence>
<dbReference type="SMART" id="SM00342">
    <property type="entry name" value="HTH_ARAC"/>
    <property type="match status" value="1"/>
</dbReference>
<dbReference type="Gene3D" id="1.10.10.60">
    <property type="entry name" value="Homeodomain-like"/>
    <property type="match status" value="2"/>
</dbReference>
<keyword evidence="12" id="KW-1185">Reference proteome</keyword>
<dbReference type="CDD" id="cd17536">
    <property type="entry name" value="REC_YesN-like"/>
    <property type="match status" value="1"/>
</dbReference>
<dbReference type="Gene3D" id="3.40.50.2300">
    <property type="match status" value="1"/>
</dbReference>
<evidence type="ECO:0000256" key="6">
    <source>
        <dbReference type="ARBA" id="ARBA00023125"/>
    </source>
</evidence>
<dbReference type="SUPFAM" id="SSF52172">
    <property type="entry name" value="CheY-like"/>
    <property type="match status" value="1"/>
</dbReference>
<dbReference type="PROSITE" id="PS01124">
    <property type="entry name" value="HTH_ARAC_FAMILY_2"/>
    <property type="match status" value="1"/>
</dbReference>
<dbReference type="InterPro" id="IPR051552">
    <property type="entry name" value="HptR"/>
</dbReference>
<evidence type="ECO:0000259" key="9">
    <source>
        <dbReference type="PROSITE" id="PS01124"/>
    </source>
</evidence>
<evidence type="ECO:0000313" key="12">
    <source>
        <dbReference type="Proteomes" id="UP000198694"/>
    </source>
</evidence>
<dbReference type="GO" id="GO:0003700">
    <property type="term" value="F:DNA-binding transcription factor activity"/>
    <property type="evidence" value="ECO:0007669"/>
    <property type="project" value="InterPro"/>
</dbReference>
<keyword evidence="2" id="KW-0963">Cytoplasm</keyword>
<comment type="subcellular location">
    <subcellularLocation>
        <location evidence="1">Cytoplasm</location>
    </subcellularLocation>
</comment>
<dbReference type="EMBL" id="FNFL01000001">
    <property type="protein sequence ID" value="SDJ77896.1"/>
    <property type="molecule type" value="Genomic_DNA"/>
</dbReference>
<dbReference type="GO" id="GO:0005737">
    <property type="term" value="C:cytoplasm"/>
    <property type="evidence" value="ECO:0007669"/>
    <property type="project" value="UniProtKB-SubCell"/>
</dbReference>
<dbReference type="GO" id="GO:0043565">
    <property type="term" value="F:sequence-specific DNA binding"/>
    <property type="evidence" value="ECO:0007669"/>
    <property type="project" value="InterPro"/>
</dbReference>
<dbReference type="InterPro" id="IPR009057">
    <property type="entry name" value="Homeodomain-like_sf"/>
</dbReference>
<dbReference type="SMART" id="SM00448">
    <property type="entry name" value="REC"/>
    <property type="match status" value="1"/>
</dbReference>
<dbReference type="Proteomes" id="UP000198694">
    <property type="component" value="Unassembled WGS sequence"/>
</dbReference>
<dbReference type="InterPro" id="IPR018060">
    <property type="entry name" value="HTH_AraC"/>
</dbReference>
<dbReference type="InterPro" id="IPR001789">
    <property type="entry name" value="Sig_transdc_resp-reg_receiver"/>
</dbReference>
<keyword evidence="7" id="KW-0804">Transcription</keyword>
<dbReference type="Pfam" id="PF12833">
    <property type="entry name" value="HTH_18"/>
    <property type="match status" value="1"/>
</dbReference>
<evidence type="ECO:0000256" key="8">
    <source>
        <dbReference type="PROSITE-ProRule" id="PRU00169"/>
    </source>
</evidence>
<keyword evidence="3 8" id="KW-0597">Phosphoprotein</keyword>
<dbReference type="STRING" id="407036.SAMN05216243_0816"/>
<name>A0A1G8WIB6_9BACI</name>
<evidence type="ECO:0000313" key="11">
    <source>
        <dbReference type="EMBL" id="SDJ77896.1"/>
    </source>
</evidence>
<dbReference type="InterPro" id="IPR011006">
    <property type="entry name" value="CheY-like_superfamily"/>
</dbReference>
<keyword evidence="5" id="KW-0805">Transcription regulation</keyword>
<feature type="modified residue" description="4-aspartylphosphate" evidence="8">
    <location>
        <position position="55"/>
    </location>
</feature>
<dbReference type="RefSeq" id="WP_093211300.1">
    <property type="nucleotide sequence ID" value="NZ_FNFL01000001.1"/>
</dbReference>
<feature type="domain" description="HTH araC/xylS-type" evidence="9">
    <location>
        <begin position="414"/>
        <end position="516"/>
    </location>
</feature>
<protein>
    <submittedName>
        <fullName evidence="11">Two-component system, response regulator YesN</fullName>
    </submittedName>
</protein>
<dbReference type="Pfam" id="PF00072">
    <property type="entry name" value="Response_reg"/>
    <property type="match status" value="1"/>
</dbReference>
<dbReference type="SUPFAM" id="SSF46689">
    <property type="entry name" value="Homeodomain-like"/>
    <property type="match status" value="1"/>
</dbReference>
<dbReference type="OrthoDB" id="342399at2"/>
<organism evidence="11 12">
    <name type="scientific">Sediminibacillus albus</name>
    <dbReference type="NCBI Taxonomy" id="407036"/>
    <lineage>
        <taxon>Bacteria</taxon>
        <taxon>Bacillati</taxon>
        <taxon>Bacillota</taxon>
        <taxon>Bacilli</taxon>
        <taxon>Bacillales</taxon>
        <taxon>Bacillaceae</taxon>
        <taxon>Sediminibacillus</taxon>
    </lineage>
</organism>
<dbReference type="PANTHER" id="PTHR42713">
    <property type="entry name" value="HISTIDINE KINASE-RELATED"/>
    <property type="match status" value="1"/>
</dbReference>
<evidence type="ECO:0000256" key="4">
    <source>
        <dbReference type="ARBA" id="ARBA00023012"/>
    </source>
</evidence>
<dbReference type="GO" id="GO:0000160">
    <property type="term" value="P:phosphorelay signal transduction system"/>
    <property type="evidence" value="ECO:0007669"/>
    <property type="project" value="UniProtKB-KW"/>
</dbReference>
<dbReference type="PROSITE" id="PS50110">
    <property type="entry name" value="RESPONSE_REGULATORY"/>
    <property type="match status" value="1"/>
</dbReference>
<accession>A0A1G8WIB6</accession>
<sequence length="519" mass="60163">MYNVLLVDDEINILEGIAALVDWEKCGTTLQVKAFNGQMAFEFIKDNPPDIVITDIKMPGLNGVELIQRVHRIYPDIKFIVLSGYDEFQFAKTAMECNVKHYLLKPSNEKKIEAALQQVVADLEEQQRKQVFMENMRSHLQKVMPKAKEQFLKDYITNKKYNIQDWESYSQLFDLNTNSTEFRLIVLAVDEAHEYEQQFALKQMVTGEMGKNRDIPLSTTIGEKIVLLAEDVPLPELTAKLKETKQTYKNFYQKTFTTAISDPGGIGQLRSMYNEALNCLTQRFYLANGSIITVQDIGKEAGRFKDLQYDHEDLILAVRSGNTDVVHIYLTEFFDDIRCQKYEAGLVKSHSLEMYMSIIRQAGKGDMDHYFQQVIFFQQYERFDEIKQFIISVAEEITNYHYERTKQTQTNIIRRVVAYVEENLADTELSLTKIAAEVLYMNPDYLGKLFKKEKGERFSNFLISRRIESAIDIIKDSEQVKVFEVAEAVGFGNNPRYFGQVFKKYTGVTPTEFKNKSEK</sequence>
<proteinExistence type="predicted"/>
<dbReference type="AlphaFoldDB" id="A0A1G8WIB6"/>
<keyword evidence="6" id="KW-0238">DNA-binding</keyword>
<evidence type="ECO:0000256" key="2">
    <source>
        <dbReference type="ARBA" id="ARBA00022490"/>
    </source>
</evidence>